<dbReference type="RefSeq" id="WP_153727629.1">
    <property type="nucleotide sequence ID" value="NZ_WJNH01000002.1"/>
</dbReference>
<protein>
    <submittedName>
        <fullName evidence="1">Spo0E family sporulation regulatory protein-aspartic acid phosphatase</fullName>
    </submittedName>
</protein>
<dbReference type="OrthoDB" id="2973153at2"/>
<proteinExistence type="predicted"/>
<evidence type="ECO:0000313" key="2">
    <source>
        <dbReference type="Proteomes" id="UP000480185"/>
    </source>
</evidence>
<gene>
    <name evidence="1" type="ORF">GH754_05125</name>
</gene>
<accession>A0A6G1X487</accession>
<organism evidence="1 2">
    <name type="scientific">Salinibacillus xinjiangensis</name>
    <dbReference type="NCBI Taxonomy" id="1229268"/>
    <lineage>
        <taxon>Bacteria</taxon>
        <taxon>Bacillati</taxon>
        <taxon>Bacillota</taxon>
        <taxon>Bacilli</taxon>
        <taxon>Bacillales</taxon>
        <taxon>Bacillaceae</taxon>
        <taxon>Salinibacillus</taxon>
    </lineage>
</organism>
<dbReference type="InterPro" id="IPR037208">
    <property type="entry name" value="Spo0E-like_sf"/>
</dbReference>
<dbReference type="SUPFAM" id="SSF140500">
    <property type="entry name" value="BAS1536-like"/>
    <property type="match status" value="1"/>
</dbReference>
<keyword evidence="2" id="KW-1185">Reference proteome</keyword>
<dbReference type="AlphaFoldDB" id="A0A6G1X487"/>
<dbReference type="InterPro" id="IPR036638">
    <property type="entry name" value="HLH_DNA-bd_sf"/>
</dbReference>
<evidence type="ECO:0000313" key="1">
    <source>
        <dbReference type="EMBL" id="MRG85716.1"/>
    </source>
</evidence>
<dbReference type="Pfam" id="PF09388">
    <property type="entry name" value="SpoOE-like"/>
    <property type="match status" value="1"/>
</dbReference>
<dbReference type="GO" id="GO:0043937">
    <property type="term" value="P:regulation of sporulation"/>
    <property type="evidence" value="ECO:0007669"/>
    <property type="project" value="InterPro"/>
</dbReference>
<dbReference type="Proteomes" id="UP000480185">
    <property type="component" value="Unassembled WGS sequence"/>
</dbReference>
<dbReference type="GO" id="GO:0046983">
    <property type="term" value="F:protein dimerization activity"/>
    <property type="evidence" value="ECO:0007669"/>
    <property type="project" value="InterPro"/>
</dbReference>
<name>A0A6G1X487_9BACI</name>
<dbReference type="InterPro" id="IPR018540">
    <property type="entry name" value="Spo0E-like"/>
</dbReference>
<dbReference type="EMBL" id="WJNH01000002">
    <property type="protein sequence ID" value="MRG85716.1"/>
    <property type="molecule type" value="Genomic_DNA"/>
</dbReference>
<dbReference type="Gene3D" id="4.10.280.10">
    <property type="entry name" value="Helix-loop-helix DNA-binding domain"/>
    <property type="match status" value="1"/>
</dbReference>
<reference evidence="1 2" key="1">
    <citation type="submission" date="2019-11" db="EMBL/GenBank/DDBJ databases">
        <authorList>
            <person name="Li J."/>
        </authorList>
    </citation>
    <scope>NUCLEOTIDE SEQUENCE [LARGE SCALE GENOMIC DNA]</scope>
    <source>
        <strain evidence="1 2">J4</strain>
    </source>
</reference>
<comment type="caution">
    <text evidence="1">The sequence shown here is derived from an EMBL/GenBank/DDBJ whole genome shotgun (WGS) entry which is preliminary data.</text>
</comment>
<sequence length="56" mass="6747">MKISDLTQWKIKKCIEDKRKELYSLYKTDHLTGEKIVAISQELDRLLNIYSKVQKY</sequence>